<dbReference type="SUPFAM" id="SSF88659">
    <property type="entry name" value="Sigma3 and sigma4 domains of RNA polymerase sigma factors"/>
    <property type="match status" value="1"/>
</dbReference>
<keyword evidence="2" id="KW-0805">Transcription regulation</keyword>
<dbReference type="InterPro" id="IPR013325">
    <property type="entry name" value="RNA_pol_sigma_r2"/>
</dbReference>
<feature type="domain" description="HTH luxR-type" evidence="5">
    <location>
        <begin position="105"/>
        <end position="163"/>
    </location>
</feature>
<comment type="caution">
    <text evidence="6">The sequence shown here is derived from an EMBL/GenBank/DDBJ whole genome shotgun (WGS) entry which is preliminary data.</text>
</comment>
<protein>
    <submittedName>
        <fullName evidence="6">RNA polymerase sigma-70 factor (ECF subfamily)</fullName>
    </submittedName>
</protein>
<dbReference type="EMBL" id="PYAW01000001">
    <property type="protein sequence ID" value="PSL49894.1"/>
    <property type="molecule type" value="Genomic_DNA"/>
</dbReference>
<dbReference type="GO" id="GO:0003677">
    <property type="term" value="F:DNA binding"/>
    <property type="evidence" value="ECO:0007669"/>
    <property type="project" value="InterPro"/>
</dbReference>
<keyword evidence="3" id="KW-0731">Sigma factor</keyword>
<dbReference type="Gene3D" id="1.10.10.10">
    <property type="entry name" value="Winged helix-like DNA-binding domain superfamily/Winged helix DNA-binding domain"/>
    <property type="match status" value="1"/>
</dbReference>
<dbReference type="InterPro" id="IPR013324">
    <property type="entry name" value="RNA_pol_sigma_r3/r4-like"/>
</dbReference>
<dbReference type="SUPFAM" id="SSF88946">
    <property type="entry name" value="Sigma2 domain of RNA polymerase sigma factors"/>
    <property type="match status" value="1"/>
</dbReference>
<dbReference type="Proteomes" id="UP000240971">
    <property type="component" value="Unassembled WGS sequence"/>
</dbReference>
<dbReference type="InterPro" id="IPR007627">
    <property type="entry name" value="RNA_pol_sigma70_r2"/>
</dbReference>
<dbReference type="InterPro" id="IPR039425">
    <property type="entry name" value="RNA_pol_sigma-70-like"/>
</dbReference>
<dbReference type="PANTHER" id="PTHR43133:SF46">
    <property type="entry name" value="RNA POLYMERASE SIGMA-70 FACTOR ECF SUBFAMILY"/>
    <property type="match status" value="1"/>
</dbReference>
<dbReference type="InterPro" id="IPR013249">
    <property type="entry name" value="RNA_pol_sigma70_r4_t2"/>
</dbReference>
<dbReference type="NCBIfam" id="TIGR02985">
    <property type="entry name" value="Sig70_bacteroi1"/>
    <property type="match status" value="1"/>
</dbReference>
<dbReference type="PANTHER" id="PTHR43133">
    <property type="entry name" value="RNA POLYMERASE ECF-TYPE SIGMA FACTO"/>
    <property type="match status" value="1"/>
</dbReference>
<evidence type="ECO:0000256" key="4">
    <source>
        <dbReference type="ARBA" id="ARBA00023163"/>
    </source>
</evidence>
<keyword evidence="4" id="KW-0804">Transcription</keyword>
<dbReference type="AlphaFoldDB" id="A0A2P8HUQ8"/>
<dbReference type="Pfam" id="PF04542">
    <property type="entry name" value="Sigma70_r2"/>
    <property type="match status" value="1"/>
</dbReference>
<evidence type="ECO:0000313" key="7">
    <source>
        <dbReference type="Proteomes" id="UP000240971"/>
    </source>
</evidence>
<dbReference type="InterPro" id="IPR000792">
    <property type="entry name" value="Tscrpt_reg_LuxR_C"/>
</dbReference>
<evidence type="ECO:0000256" key="3">
    <source>
        <dbReference type="ARBA" id="ARBA00023082"/>
    </source>
</evidence>
<dbReference type="Gene3D" id="1.10.1740.10">
    <property type="match status" value="1"/>
</dbReference>
<dbReference type="GO" id="GO:0016987">
    <property type="term" value="F:sigma factor activity"/>
    <property type="evidence" value="ECO:0007669"/>
    <property type="project" value="UniProtKB-KW"/>
</dbReference>
<name>A0A2P8HUQ8_CHINA</name>
<dbReference type="InterPro" id="IPR014284">
    <property type="entry name" value="RNA_pol_sigma-70_dom"/>
</dbReference>
<dbReference type="SMART" id="SM00421">
    <property type="entry name" value="HTH_LUXR"/>
    <property type="match status" value="1"/>
</dbReference>
<gene>
    <name evidence="6" type="ORF">CLV51_1011233</name>
</gene>
<evidence type="ECO:0000256" key="1">
    <source>
        <dbReference type="ARBA" id="ARBA00010641"/>
    </source>
</evidence>
<comment type="similarity">
    <text evidence="1">Belongs to the sigma-70 factor family. ECF subfamily.</text>
</comment>
<keyword evidence="7" id="KW-1185">Reference proteome</keyword>
<evidence type="ECO:0000256" key="2">
    <source>
        <dbReference type="ARBA" id="ARBA00023015"/>
    </source>
</evidence>
<evidence type="ECO:0000313" key="6">
    <source>
        <dbReference type="EMBL" id="PSL49894.1"/>
    </source>
</evidence>
<proteinExistence type="inferred from homology"/>
<organism evidence="6 7">
    <name type="scientific">Chitinophaga niastensis</name>
    <dbReference type="NCBI Taxonomy" id="536980"/>
    <lineage>
        <taxon>Bacteria</taxon>
        <taxon>Pseudomonadati</taxon>
        <taxon>Bacteroidota</taxon>
        <taxon>Chitinophagia</taxon>
        <taxon>Chitinophagales</taxon>
        <taxon>Chitinophagaceae</taxon>
        <taxon>Chitinophaga</taxon>
    </lineage>
</organism>
<dbReference type="GO" id="GO:0006352">
    <property type="term" value="P:DNA-templated transcription initiation"/>
    <property type="evidence" value="ECO:0007669"/>
    <property type="project" value="InterPro"/>
</dbReference>
<accession>A0A2P8HUQ8</accession>
<dbReference type="InterPro" id="IPR036388">
    <property type="entry name" value="WH-like_DNA-bd_sf"/>
</dbReference>
<evidence type="ECO:0000259" key="5">
    <source>
        <dbReference type="SMART" id="SM00421"/>
    </source>
</evidence>
<dbReference type="NCBIfam" id="TIGR02937">
    <property type="entry name" value="sigma70-ECF"/>
    <property type="match status" value="1"/>
</dbReference>
<reference evidence="6 7" key="1">
    <citation type="submission" date="2018-03" db="EMBL/GenBank/DDBJ databases">
        <title>Genomic Encyclopedia of Archaeal and Bacterial Type Strains, Phase II (KMG-II): from individual species to whole genera.</title>
        <authorList>
            <person name="Goeker M."/>
        </authorList>
    </citation>
    <scope>NUCLEOTIDE SEQUENCE [LARGE SCALE GENOMIC DNA]</scope>
    <source>
        <strain evidence="6 7">DSM 24859</strain>
    </source>
</reference>
<sequence length="173" mass="20350">MIYTRHYIRLLNLAHKKTGNMEASQELVQDVFLSLYRQLSSLQEQTVLENYLFIATRNRIFNYHRQLLLQLKKEAVLRNHLPVNSGDSQEALELKELEIRLRAKIQALPPQCRTVFLLSREEQLSNKEVAERMNISVNTVEQHMRKALRILRASFNDELTLILLLLLLQHASF</sequence>
<dbReference type="InterPro" id="IPR014327">
    <property type="entry name" value="RNA_pol_sigma70_bacteroid"/>
</dbReference>
<dbReference type="Pfam" id="PF08281">
    <property type="entry name" value="Sigma70_r4_2"/>
    <property type="match status" value="1"/>
</dbReference>
<dbReference type="CDD" id="cd06171">
    <property type="entry name" value="Sigma70_r4"/>
    <property type="match status" value="1"/>
</dbReference>